<feature type="compositionally biased region" description="Polar residues" evidence="1">
    <location>
        <begin position="777"/>
        <end position="786"/>
    </location>
</feature>
<protein>
    <recommendedName>
        <fullName evidence="4">TIGR03986 family CRISPR-associated RAMP protein</fullName>
    </recommendedName>
</protein>
<dbReference type="RefSeq" id="WP_116429191.1">
    <property type="nucleotide sequence ID" value="NZ_BGZL01000039.1"/>
</dbReference>
<organism evidence="2 3">
    <name type="scientific">Streptomyces spongiicola</name>
    <dbReference type="NCBI Taxonomy" id="1690221"/>
    <lineage>
        <taxon>Bacteria</taxon>
        <taxon>Bacillati</taxon>
        <taxon>Actinomycetota</taxon>
        <taxon>Actinomycetes</taxon>
        <taxon>Kitasatosporales</taxon>
        <taxon>Streptomycetaceae</taxon>
        <taxon>Streptomyces</taxon>
    </lineage>
</organism>
<feature type="compositionally biased region" description="Polar residues" evidence="1">
    <location>
        <begin position="556"/>
        <end position="565"/>
    </location>
</feature>
<dbReference type="EMBL" id="BGZL01000039">
    <property type="protein sequence ID" value="GBQ04396.1"/>
    <property type="molecule type" value="Genomic_DNA"/>
</dbReference>
<dbReference type="Proteomes" id="UP000265354">
    <property type="component" value="Unassembled WGS sequence"/>
</dbReference>
<comment type="caution">
    <text evidence="2">The sequence shown here is derived from an EMBL/GenBank/DDBJ whole genome shotgun (WGS) entry which is preliminary data.</text>
</comment>
<evidence type="ECO:0008006" key="4">
    <source>
        <dbReference type="Google" id="ProtNLM"/>
    </source>
</evidence>
<feature type="region of interest" description="Disordered" evidence="1">
    <location>
        <begin position="750"/>
        <end position="822"/>
    </location>
</feature>
<feature type="compositionally biased region" description="Basic and acidic residues" evidence="1">
    <location>
        <begin position="593"/>
        <end position="608"/>
    </location>
</feature>
<evidence type="ECO:0000313" key="2">
    <source>
        <dbReference type="EMBL" id="GBQ04396.1"/>
    </source>
</evidence>
<proteinExistence type="predicted"/>
<name>A0A388T774_9ACTN</name>
<evidence type="ECO:0000256" key="1">
    <source>
        <dbReference type="SAM" id="MobiDB-lite"/>
    </source>
</evidence>
<feature type="compositionally biased region" description="Basic and acidic residues" evidence="1">
    <location>
        <begin position="314"/>
        <end position="337"/>
    </location>
</feature>
<accession>A0A388T774</accession>
<feature type="region of interest" description="Disordered" evidence="1">
    <location>
        <begin position="94"/>
        <end position="114"/>
    </location>
</feature>
<dbReference type="InterPro" id="IPR023825">
    <property type="entry name" value="CRISPR-assoc_RAMP_BGP1436"/>
</dbReference>
<feature type="compositionally biased region" description="Basic residues" evidence="1">
    <location>
        <begin position="812"/>
        <end position="822"/>
    </location>
</feature>
<evidence type="ECO:0000313" key="3">
    <source>
        <dbReference type="Proteomes" id="UP000265354"/>
    </source>
</evidence>
<feature type="region of interest" description="Disordered" evidence="1">
    <location>
        <begin position="306"/>
        <end position="337"/>
    </location>
</feature>
<reference evidence="2 3" key="1">
    <citation type="submission" date="2018-07" db="EMBL/GenBank/DDBJ databases">
        <title>Whole Genome Shotgun Sequence of Streptomyces spongiicola strain 531S.</title>
        <authorList>
            <person name="Dohra H."/>
            <person name="Kodani S."/>
        </authorList>
    </citation>
    <scope>NUCLEOTIDE SEQUENCE [LARGE SCALE GENOMIC DNA]</scope>
    <source>
        <strain evidence="2 3">531S</strain>
    </source>
</reference>
<feature type="region of interest" description="Disordered" evidence="1">
    <location>
        <begin position="537"/>
        <end position="569"/>
    </location>
</feature>
<dbReference type="AlphaFoldDB" id="A0A388T774"/>
<feature type="region of interest" description="Disordered" evidence="1">
    <location>
        <begin position="584"/>
        <end position="624"/>
    </location>
</feature>
<dbReference type="NCBIfam" id="TIGR03986">
    <property type="entry name" value="TIGR03986 family CRISPR-associated RAMP protein"/>
    <property type="match status" value="1"/>
</dbReference>
<sequence length="822" mass="91307">MAEETRTGVLHWHEQEQELKVALDQDRNGRQRKLKPAHDLGPALSGRPLAELHGLPVEVTWTGGKMRDVRPAGSAATARPRRVSADEFVNPYTFLPAAPRDTPPRGLGDGPPLPHDRLHDDRITGQLPVRLTVVTPLLLLDPSRAEHDGPADGNGHTTYPVLHRNRRPYLPATAVKGMLRAAYEAVTNSRMGVFTGHDDRLATRMPATESQHMVPARISDDGLHIVLLPGDTPPGGQTKPRPLLHAAWLPRYPGGVRAISHPDGHSPRHGEEADAWVERIRHHRWNKNTQQHEHGFDFWRVRALAPAGQPLPDPPEHTAEGPRRNGRSWHEPTGERKQVQGWICVTNRNINRKHDERLFFTSSPGPQPYLTESLIQQWQETIRDYRAAHRHQDIHGRTQDGETVSPDAYLGAEPGRTAWSPHQYQDEWLTLAPGSLCYARMSTDGRTVQGLYPVMISRRLFTHSPAGLLHPTLRPATCRDELSPADRVFGWASPAGNGAERGRLRIGPVDTTGLTETSFGTEGVPLAVLSRPNPQQARFYLGTGPDGTAPLPDRLGTSQWYSDGQQPRGRKAYWHHRDLPDGYWDEPVADRTQQPDRTGRFQEYRRPDTAAGPQRDSQNRSVRGWIDPGSTAAFTITVTDLTAIELGALVWLLALPEHHCHRLGFAKPLGFGSVRLDIDPDRTADLRTGQQWRTAYRSLDPDADHPTDDPATVLDQARQAFETALTTAYGRPAPESPHLAAFLAVSSGPSGAAVHYPRTRDTDTEPSTPVPPDPDGNNYTWFTANEKNTKRGIPAGHGLSLPAWDNPSLPLHTHKERRRPGT</sequence>
<feature type="region of interest" description="Disordered" evidence="1">
    <location>
        <begin position="24"/>
        <end position="46"/>
    </location>
</feature>
<gene>
    <name evidence="2" type="ORF">SSP531S_58920</name>
</gene>